<reference evidence="1" key="2">
    <citation type="journal article" date="2022" name="New Phytol.">
        <title>Evolutionary transition to the ectomycorrhizal habit in the genomes of a hyperdiverse lineage of mushroom-forming fungi.</title>
        <authorList>
            <person name="Looney B."/>
            <person name="Miyauchi S."/>
            <person name="Morin E."/>
            <person name="Drula E."/>
            <person name="Courty P.E."/>
            <person name="Kohler A."/>
            <person name="Kuo A."/>
            <person name="LaButti K."/>
            <person name="Pangilinan J."/>
            <person name="Lipzen A."/>
            <person name="Riley R."/>
            <person name="Andreopoulos W."/>
            <person name="He G."/>
            <person name="Johnson J."/>
            <person name="Nolan M."/>
            <person name="Tritt A."/>
            <person name="Barry K.W."/>
            <person name="Grigoriev I.V."/>
            <person name="Nagy L.G."/>
            <person name="Hibbett D."/>
            <person name="Henrissat B."/>
            <person name="Matheny P.B."/>
            <person name="Labbe J."/>
            <person name="Martin F.M."/>
        </authorList>
    </citation>
    <scope>NUCLEOTIDE SEQUENCE</scope>
    <source>
        <strain evidence="1">FP105234-sp</strain>
    </source>
</reference>
<keyword evidence="2" id="KW-1185">Reference proteome</keyword>
<dbReference type="EMBL" id="MU276004">
    <property type="protein sequence ID" value="KAI0043795.1"/>
    <property type="molecule type" value="Genomic_DNA"/>
</dbReference>
<sequence>MAWMADDRRQRETKSAGAVDAGRTTGLCGSREGAGSRVTGREATWRDVVRRSGGLWGGMRCAGGERGHFISYLGVGKIEYWRCARLLVRAGTTERPTAGHAGVILHRSASLRVPPAHAPCVIGCREEEAQNSNSRYPAPQSKRSADGGILGWGWRIGQTPELLGRARSR</sequence>
<organism evidence="1 2">
    <name type="scientific">Auriscalpium vulgare</name>
    <dbReference type="NCBI Taxonomy" id="40419"/>
    <lineage>
        <taxon>Eukaryota</taxon>
        <taxon>Fungi</taxon>
        <taxon>Dikarya</taxon>
        <taxon>Basidiomycota</taxon>
        <taxon>Agaricomycotina</taxon>
        <taxon>Agaricomycetes</taxon>
        <taxon>Russulales</taxon>
        <taxon>Auriscalpiaceae</taxon>
        <taxon>Auriscalpium</taxon>
    </lineage>
</organism>
<evidence type="ECO:0000313" key="1">
    <source>
        <dbReference type="EMBL" id="KAI0043795.1"/>
    </source>
</evidence>
<evidence type="ECO:0000313" key="2">
    <source>
        <dbReference type="Proteomes" id="UP000814033"/>
    </source>
</evidence>
<dbReference type="Proteomes" id="UP000814033">
    <property type="component" value="Unassembled WGS sequence"/>
</dbReference>
<name>A0ACB8RIP6_9AGAM</name>
<accession>A0ACB8RIP6</accession>
<gene>
    <name evidence="1" type="ORF">FA95DRAFT_1562941</name>
</gene>
<reference evidence="1" key="1">
    <citation type="submission" date="2021-02" db="EMBL/GenBank/DDBJ databases">
        <authorList>
            <consortium name="DOE Joint Genome Institute"/>
            <person name="Ahrendt S."/>
            <person name="Looney B.P."/>
            <person name="Miyauchi S."/>
            <person name="Morin E."/>
            <person name="Drula E."/>
            <person name="Courty P.E."/>
            <person name="Chicoki N."/>
            <person name="Fauchery L."/>
            <person name="Kohler A."/>
            <person name="Kuo A."/>
            <person name="Labutti K."/>
            <person name="Pangilinan J."/>
            <person name="Lipzen A."/>
            <person name="Riley R."/>
            <person name="Andreopoulos W."/>
            <person name="He G."/>
            <person name="Johnson J."/>
            <person name="Barry K.W."/>
            <person name="Grigoriev I.V."/>
            <person name="Nagy L."/>
            <person name="Hibbett D."/>
            <person name="Henrissat B."/>
            <person name="Matheny P.B."/>
            <person name="Labbe J."/>
            <person name="Martin F."/>
        </authorList>
    </citation>
    <scope>NUCLEOTIDE SEQUENCE</scope>
    <source>
        <strain evidence="1">FP105234-sp</strain>
    </source>
</reference>
<comment type="caution">
    <text evidence="1">The sequence shown here is derived from an EMBL/GenBank/DDBJ whole genome shotgun (WGS) entry which is preliminary data.</text>
</comment>
<proteinExistence type="predicted"/>
<protein>
    <submittedName>
        <fullName evidence="1">Uncharacterized protein</fullName>
    </submittedName>
</protein>